<dbReference type="Gene3D" id="3.90.180.10">
    <property type="entry name" value="Medium-chain alcohol dehydrogenases, catalytic domain"/>
    <property type="match status" value="1"/>
</dbReference>
<dbReference type="RefSeq" id="XP_020118002.1">
    <property type="nucleotide sequence ID" value="XM_020269015.1"/>
</dbReference>
<protein>
    <recommendedName>
        <fullName evidence="5">Alcohol dehydrogenase-like C-terminal domain-containing protein</fullName>
    </recommendedName>
</protein>
<dbReference type="PANTHER" id="PTHR43677">
    <property type="entry name" value="SHORT-CHAIN DEHYDROGENASE/REDUCTASE"/>
    <property type="match status" value="1"/>
</dbReference>
<dbReference type="Pfam" id="PF00107">
    <property type="entry name" value="ADH_zinc_N"/>
    <property type="match status" value="1"/>
</dbReference>
<evidence type="ECO:0000259" key="1">
    <source>
        <dbReference type="Pfam" id="PF00107"/>
    </source>
</evidence>
<name>A0A225AA97_TALAT</name>
<feature type="domain" description="Alcohol dehydrogenase-like N-terminal" evidence="2">
    <location>
        <begin position="35"/>
        <end position="154"/>
    </location>
</feature>
<reference evidence="3 4" key="1">
    <citation type="submission" date="2015-06" db="EMBL/GenBank/DDBJ databases">
        <title>Talaromyces atroroseus IBT 11181 draft genome.</title>
        <authorList>
            <person name="Rasmussen K.B."/>
            <person name="Rasmussen S."/>
            <person name="Petersen B."/>
            <person name="Sicheritz-Ponten T."/>
            <person name="Mortensen U.H."/>
            <person name="Thrane U."/>
        </authorList>
    </citation>
    <scope>NUCLEOTIDE SEQUENCE [LARGE SCALE GENOMIC DNA]</scope>
    <source>
        <strain evidence="3 4">IBT 11181</strain>
    </source>
</reference>
<accession>A0A225AA97</accession>
<keyword evidence="4" id="KW-1185">Reference proteome</keyword>
<dbReference type="Pfam" id="PF08240">
    <property type="entry name" value="ADH_N"/>
    <property type="match status" value="1"/>
</dbReference>
<evidence type="ECO:0000313" key="4">
    <source>
        <dbReference type="Proteomes" id="UP000214365"/>
    </source>
</evidence>
<evidence type="ECO:0000313" key="3">
    <source>
        <dbReference type="EMBL" id="OKL57881.1"/>
    </source>
</evidence>
<dbReference type="GO" id="GO:0016491">
    <property type="term" value="F:oxidoreductase activity"/>
    <property type="evidence" value="ECO:0007669"/>
    <property type="project" value="TreeGrafter"/>
</dbReference>
<dbReference type="OrthoDB" id="5407715at2759"/>
<gene>
    <name evidence="3" type="ORF">UA08_06708</name>
</gene>
<dbReference type="InterPro" id="IPR011032">
    <property type="entry name" value="GroES-like_sf"/>
</dbReference>
<sequence length="383" mass="41366">MSATTPLPSTYRAVVCHEYGQPLKLDTLPTPEAEPGSAVVQVLAALVDPSEQHRLIQSKRNPHFSQETPFIPGNGAVGRVAALGKDATSMKVGQLVLLEPFLRGRDDPNAQALRAVYEGPSPSAKRLTHQEGLWRDGFWAEYVRAPLESCWPLDEAALLGPVDQGGLGYKISDLPYMMKHAIAYGGFRSIDLKPGETVIVTPATGNHGGAAVQIASAMGARVIAVGRNADTLKKLSENNARVHGVTLTGNVAEDVKILSQFGTIDAFMDFTPATMPSPLHLKSCVAAVKQYGKGVLMGFPYGEFSLPYGMMVGKNITIRAQFMYEASDMRSFVKLAERGLLKLGNGSGVEVIDGYTLEQYDEAVSKAAEQQSWGRQVIFEPFK</sequence>
<evidence type="ECO:0008006" key="5">
    <source>
        <dbReference type="Google" id="ProtNLM"/>
    </source>
</evidence>
<dbReference type="SUPFAM" id="SSF51735">
    <property type="entry name" value="NAD(P)-binding Rossmann-fold domains"/>
    <property type="match status" value="1"/>
</dbReference>
<dbReference type="Proteomes" id="UP000214365">
    <property type="component" value="Unassembled WGS sequence"/>
</dbReference>
<evidence type="ECO:0000259" key="2">
    <source>
        <dbReference type="Pfam" id="PF08240"/>
    </source>
</evidence>
<comment type="caution">
    <text evidence="3">The sequence shown here is derived from an EMBL/GenBank/DDBJ whole genome shotgun (WGS) entry which is preliminary data.</text>
</comment>
<dbReference type="InterPro" id="IPR013149">
    <property type="entry name" value="ADH-like_C"/>
</dbReference>
<dbReference type="AlphaFoldDB" id="A0A225AA97"/>
<organism evidence="3 4">
    <name type="scientific">Talaromyces atroroseus</name>
    <dbReference type="NCBI Taxonomy" id="1441469"/>
    <lineage>
        <taxon>Eukaryota</taxon>
        <taxon>Fungi</taxon>
        <taxon>Dikarya</taxon>
        <taxon>Ascomycota</taxon>
        <taxon>Pezizomycotina</taxon>
        <taxon>Eurotiomycetes</taxon>
        <taxon>Eurotiomycetidae</taxon>
        <taxon>Eurotiales</taxon>
        <taxon>Trichocomaceae</taxon>
        <taxon>Talaromyces</taxon>
        <taxon>Talaromyces sect. Trachyspermi</taxon>
    </lineage>
</organism>
<proteinExistence type="predicted"/>
<dbReference type="SUPFAM" id="SSF50129">
    <property type="entry name" value="GroES-like"/>
    <property type="match status" value="1"/>
</dbReference>
<dbReference type="EMBL" id="LFMY01000010">
    <property type="protein sequence ID" value="OKL57881.1"/>
    <property type="molecule type" value="Genomic_DNA"/>
</dbReference>
<dbReference type="InterPro" id="IPR036291">
    <property type="entry name" value="NAD(P)-bd_dom_sf"/>
</dbReference>
<dbReference type="Gene3D" id="3.40.50.720">
    <property type="entry name" value="NAD(P)-binding Rossmann-like Domain"/>
    <property type="match status" value="1"/>
</dbReference>
<dbReference type="GeneID" id="31006463"/>
<feature type="domain" description="Alcohol dehydrogenase-like C-terminal" evidence="1">
    <location>
        <begin position="208"/>
        <end position="337"/>
    </location>
</feature>
<dbReference type="InterPro" id="IPR013154">
    <property type="entry name" value="ADH-like_N"/>
</dbReference>
<dbReference type="InterPro" id="IPR051397">
    <property type="entry name" value="Zn-ADH-like_protein"/>
</dbReference>
<dbReference type="STRING" id="1441469.A0A225AA97"/>
<dbReference type="GO" id="GO:0005739">
    <property type="term" value="C:mitochondrion"/>
    <property type="evidence" value="ECO:0007669"/>
    <property type="project" value="TreeGrafter"/>
</dbReference>
<dbReference type="PANTHER" id="PTHR43677:SF4">
    <property type="entry name" value="QUINONE OXIDOREDUCTASE-LIKE PROTEIN 2"/>
    <property type="match status" value="1"/>
</dbReference>